<dbReference type="Pfam" id="PF16113">
    <property type="entry name" value="ECH_2"/>
    <property type="match status" value="1"/>
</dbReference>
<dbReference type="PANTHER" id="PTHR43176:SF9">
    <property type="entry name" value="ENOYL-COA HYDRATASE_ISOMERASE DOMAIN-CONTAINING PROTEIN"/>
    <property type="match status" value="1"/>
</dbReference>
<dbReference type="CDD" id="cd06558">
    <property type="entry name" value="crotonase-like"/>
    <property type="match status" value="1"/>
</dbReference>
<dbReference type="PANTHER" id="PTHR43176">
    <property type="entry name" value="3-HYDROXYISOBUTYRYL-COA HYDROLASE-RELATED"/>
    <property type="match status" value="1"/>
</dbReference>
<evidence type="ECO:0000256" key="1">
    <source>
        <dbReference type="ARBA" id="ARBA00022801"/>
    </source>
</evidence>
<dbReference type="EMBL" id="LODT01000037">
    <property type="protein sequence ID" value="KYQ90782.1"/>
    <property type="molecule type" value="Genomic_DNA"/>
</dbReference>
<keyword evidence="1" id="KW-0378">Hydrolase</keyword>
<sequence>MEKVTERIKNIQQQLITSNDTGSSTFVLVQDKSKDYYKTTKEDLEKLYKYQDEQDQLSSKNPFAVDTITENTMVLTLNRPKKLNVLNTWLFVNLKKRFEFYRDNDKLNLLIIRGNGEKAYCAGGDISELSTQTRAIGPIFPRYFFSKEYNLDYTAATIKKPKVAFWKGISFGGGLGISIHAEFRIVTETTIWSMPEVGIGLFPDVGGSYFLPRLKHDGIGNYIALTGEKLNGQDCLHFGIATHFVENKNLDILEQRLIKVMSEQGAHNRYQKNIELIDSVINEFAVHFKQDETTSLINNWLVLSKCFSNKHATLWDILKSLEDTNTPLTKSLVSSIRTKSPTSLRLAFNQIKYGGSMSLEEVFKMEYRLAIRSLSNNEFIEGVRATVIDKDKNPKWNPPTLELLTDDYINHYFSPLPEEFPIGNDQIYIKQ</sequence>
<dbReference type="AlphaFoldDB" id="A0A151ZA15"/>
<protein>
    <submittedName>
        <fullName evidence="3">Enoyl-CoA hydratase/isomerase domain-containing protein</fullName>
    </submittedName>
</protein>
<feature type="domain" description="Enoyl-CoA hydratase/isomerase" evidence="2">
    <location>
        <begin position="73"/>
        <end position="413"/>
    </location>
</feature>
<dbReference type="STRING" id="361077.A0A151ZA15"/>
<evidence type="ECO:0000313" key="3">
    <source>
        <dbReference type="EMBL" id="KYQ90782.1"/>
    </source>
</evidence>
<proteinExistence type="predicted"/>
<dbReference type="InterPro" id="IPR029045">
    <property type="entry name" value="ClpP/crotonase-like_dom_sf"/>
</dbReference>
<comment type="caution">
    <text evidence="3">The sequence shown here is derived from an EMBL/GenBank/DDBJ whole genome shotgun (WGS) entry which is preliminary data.</text>
</comment>
<dbReference type="Proteomes" id="UP000076078">
    <property type="component" value="Unassembled WGS sequence"/>
</dbReference>
<dbReference type="GO" id="GO:0005739">
    <property type="term" value="C:mitochondrion"/>
    <property type="evidence" value="ECO:0007669"/>
    <property type="project" value="TreeGrafter"/>
</dbReference>
<dbReference type="OMA" id="LVWEQIR"/>
<evidence type="ECO:0000259" key="2">
    <source>
        <dbReference type="Pfam" id="PF16113"/>
    </source>
</evidence>
<name>A0A151ZA15_TIELA</name>
<dbReference type="InterPro" id="IPR045004">
    <property type="entry name" value="ECH_dom"/>
</dbReference>
<dbReference type="Gene3D" id="3.90.226.10">
    <property type="entry name" value="2-enoyl-CoA Hydratase, Chain A, domain 1"/>
    <property type="match status" value="1"/>
</dbReference>
<dbReference type="GO" id="GO:0003860">
    <property type="term" value="F:3-hydroxyisobutyryl-CoA hydrolase activity"/>
    <property type="evidence" value="ECO:0007669"/>
    <property type="project" value="InterPro"/>
</dbReference>
<reference evidence="3 4" key="1">
    <citation type="submission" date="2015-12" db="EMBL/GenBank/DDBJ databases">
        <title>Dictyostelia acquired genes for synthesis and detection of signals that induce cell-type specialization by lateral gene transfer from prokaryotes.</title>
        <authorList>
            <person name="Gloeckner G."/>
            <person name="Schaap P."/>
        </authorList>
    </citation>
    <scope>NUCLEOTIDE SEQUENCE [LARGE SCALE GENOMIC DNA]</scope>
    <source>
        <strain evidence="3 4">TK</strain>
    </source>
</reference>
<dbReference type="FunCoup" id="A0A151ZA15">
    <property type="interactions" value="118"/>
</dbReference>
<dbReference type="OrthoDB" id="1737613at2759"/>
<dbReference type="InParanoid" id="A0A151ZA15"/>
<evidence type="ECO:0000313" key="4">
    <source>
        <dbReference type="Proteomes" id="UP000076078"/>
    </source>
</evidence>
<gene>
    <name evidence="3" type="ORF">DLAC_09422</name>
</gene>
<keyword evidence="4" id="KW-1185">Reference proteome</keyword>
<dbReference type="GO" id="GO:0016853">
    <property type="term" value="F:isomerase activity"/>
    <property type="evidence" value="ECO:0007669"/>
    <property type="project" value="UniProtKB-KW"/>
</dbReference>
<dbReference type="GO" id="GO:0006574">
    <property type="term" value="P:L-valine catabolic process"/>
    <property type="evidence" value="ECO:0007669"/>
    <property type="project" value="TreeGrafter"/>
</dbReference>
<organism evidence="3 4">
    <name type="scientific">Tieghemostelium lacteum</name>
    <name type="common">Slime mold</name>
    <name type="synonym">Dictyostelium lacteum</name>
    <dbReference type="NCBI Taxonomy" id="361077"/>
    <lineage>
        <taxon>Eukaryota</taxon>
        <taxon>Amoebozoa</taxon>
        <taxon>Evosea</taxon>
        <taxon>Eumycetozoa</taxon>
        <taxon>Dictyostelia</taxon>
        <taxon>Dictyosteliales</taxon>
        <taxon>Raperosteliaceae</taxon>
        <taxon>Tieghemostelium</taxon>
    </lineage>
</organism>
<keyword evidence="3" id="KW-0413">Isomerase</keyword>
<dbReference type="NCBIfam" id="NF004127">
    <property type="entry name" value="PRK05617.1"/>
    <property type="match status" value="1"/>
</dbReference>
<accession>A0A151ZA15</accession>
<dbReference type="InterPro" id="IPR032259">
    <property type="entry name" value="HIBYL-CoA-H"/>
</dbReference>
<dbReference type="SUPFAM" id="SSF52096">
    <property type="entry name" value="ClpP/crotonase"/>
    <property type="match status" value="1"/>
</dbReference>